<reference evidence="3" key="1">
    <citation type="submission" date="2016-10" db="EMBL/GenBank/DDBJ databases">
        <authorList>
            <person name="Varghese N."/>
            <person name="Submissions S."/>
        </authorList>
    </citation>
    <scope>NUCLEOTIDE SEQUENCE [LARGE SCALE GENOMIC DNA]</scope>
    <source>
        <strain evidence="3">DSM 44654</strain>
    </source>
</reference>
<evidence type="ECO:0000313" key="2">
    <source>
        <dbReference type="EMBL" id="SEF32436.1"/>
    </source>
</evidence>
<gene>
    <name evidence="2" type="ORF">SAMN05421837_106233</name>
</gene>
<dbReference type="OrthoDB" id="3821358at2"/>
<dbReference type="AlphaFoldDB" id="A0A1H5R219"/>
<dbReference type="Proteomes" id="UP000198878">
    <property type="component" value="Unassembled WGS sequence"/>
</dbReference>
<proteinExistence type="predicted"/>
<protein>
    <recommendedName>
        <fullName evidence="1">DUF6879 domain-containing protein</fullName>
    </recommendedName>
</protein>
<dbReference type="RefSeq" id="WP_086670224.1">
    <property type="nucleotide sequence ID" value="NZ_FNUJ01000006.1"/>
</dbReference>
<keyword evidence="3" id="KW-1185">Reference proteome</keyword>
<dbReference type="STRING" id="218821.SAMN05421837_106233"/>
<sequence length="175" mass="19686">MRLGAEWGQKYFDEFTASAFRLEVRQSYSMPSEQANIELFLAGGRKPAEHNAAWRGRIAAIVASGRCVQRAKLIRHPLTDYLRYQRAWSIPGNVAAGEDYRMVDVTEQDWGLPAQDFWLFDDTTVVHLDYQSDGTFAGAELVEDPDLRKYRGWRDLAISHGVPFGEWDAGAGSAG</sequence>
<accession>A0A1H5R219</accession>
<dbReference type="Pfam" id="PF21806">
    <property type="entry name" value="DUF6879"/>
    <property type="match status" value="1"/>
</dbReference>
<organism evidence="2 3">
    <name type="scientific">Amycolatopsis pretoriensis</name>
    <dbReference type="NCBI Taxonomy" id="218821"/>
    <lineage>
        <taxon>Bacteria</taxon>
        <taxon>Bacillati</taxon>
        <taxon>Actinomycetota</taxon>
        <taxon>Actinomycetes</taxon>
        <taxon>Pseudonocardiales</taxon>
        <taxon>Pseudonocardiaceae</taxon>
        <taxon>Amycolatopsis</taxon>
    </lineage>
</organism>
<evidence type="ECO:0000259" key="1">
    <source>
        <dbReference type="Pfam" id="PF21806"/>
    </source>
</evidence>
<feature type="domain" description="DUF6879" evidence="1">
    <location>
        <begin position="9"/>
        <end position="167"/>
    </location>
</feature>
<dbReference type="InterPro" id="IPR049244">
    <property type="entry name" value="DUF6879"/>
</dbReference>
<name>A0A1H5R219_9PSEU</name>
<evidence type="ECO:0000313" key="3">
    <source>
        <dbReference type="Proteomes" id="UP000198878"/>
    </source>
</evidence>
<dbReference type="EMBL" id="FNUJ01000006">
    <property type="protein sequence ID" value="SEF32436.1"/>
    <property type="molecule type" value="Genomic_DNA"/>
</dbReference>